<evidence type="ECO:0000256" key="2">
    <source>
        <dbReference type="SAM" id="Coils"/>
    </source>
</evidence>
<evidence type="ECO:0000313" key="7">
    <source>
        <dbReference type="Proteomes" id="UP000281549"/>
    </source>
</evidence>
<dbReference type="AlphaFoldDB" id="A0A075ART2"/>
<dbReference type="InterPro" id="IPR036641">
    <property type="entry name" value="HPT_dom_sf"/>
</dbReference>
<dbReference type="PROSITE" id="PS50894">
    <property type="entry name" value="HPT"/>
    <property type="match status" value="1"/>
</dbReference>
<dbReference type="InterPro" id="IPR008207">
    <property type="entry name" value="Sig_transdc_His_kin_Hpt_dom"/>
</dbReference>
<proteinExistence type="predicted"/>
<sequence>MIDIEVFEQILMMDENDDHEFSKDLVTNYFEQATSTFESMRNAIKENNLIEVSKLGHFLKGSSAALGITKVKDYCEKIQHYGKCKDVDATTPITPENALHLCEEMLKMAEESYREYEDLLKKAYSNNDFKILGM</sequence>
<keyword evidence="6" id="KW-1185">Reference proteome</keyword>
<dbReference type="GO" id="GO:0009927">
    <property type="term" value="F:histidine phosphotransfer kinase activity"/>
    <property type="evidence" value="ECO:0007669"/>
    <property type="project" value="InterPro"/>
</dbReference>
<feature type="modified residue" description="Phosphohistidine" evidence="1">
    <location>
        <position position="57"/>
    </location>
</feature>
<evidence type="ECO:0000313" key="6">
    <source>
        <dbReference type="Proteomes" id="UP000030755"/>
    </source>
</evidence>
<dbReference type="Proteomes" id="UP000281549">
    <property type="component" value="Unassembled WGS sequence"/>
</dbReference>
<keyword evidence="1" id="KW-0597">Phosphoprotein</keyword>
<dbReference type="GO" id="GO:0005634">
    <property type="term" value="C:nucleus"/>
    <property type="evidence" value="ECO:0007669"/>
    <property type="project" value="TreeGrafter"/>
</dbReference>
<dbReference type="GO" id="GO:0000160">
    <property type="term" value="P:phosphorelay signal transduction system"/>
    <property type="evidence" value="ECO:0007669"/>
    <property type="project" value="InterPro"/>
</dbReference>
<dbReference type="OMA" id="QTFKKMD"/>
<evidence type="ECO:0000259" key="3">
    <source>
        <dbReference type="PROSITE" id="PS50894"/>
    </source>
</evidence>
<dbReference type="PANTHER" id="PTHR28242">
    <property type="entry name" value="PHOSPHORELAY INTERMEDIATE PROTEIN YPD1"/>
    <property type="match status" value="1"/>
</dbReference>
<feature type="coiled-coil region" evidence="2">
    <location>
        <begin position="99"/>
        <end position="126"/>
    </location>
</feature>
<keyword evidence="4" id="KW-0808">Transferase</keyword>
<keyword evidence="2" id="KW-0175">Coiled coil</keyword>
<dbReference type="CDD" id="cd00088">
    <property type="entry name" value="HPT"/>
    <property type="match status" value="1"/>
</dbReference>
<dbReference type="Proteomes" id="UP000030755">
    <property type="component" value="Unassembled WGS sequence"/>
</dbReference>
<dbReference type="InterPro" id="IPR045871">
    <property type="entry name" value="AHP1-5/YPD1"/>
</dbReference>
<organism evidence="4 6">
    <name type="scientific">Rozella allomycis (strain CSF55)</name>
    <dbReference type="NCBI Taxonomy" id="988480"/>
    <lineage>
        <taxon>Eukaryota</taxon>
        <taxon>Fungi</taxon>
        <taxon>Fungi incertae sedis</taxon>
        <taxon>Cryptomycota</taxon>
        <taxon>Cryptomycota incertae sedis</taxon>
        <taxon>Rozella</taxon>
    </lineage>
</organism>
<evidence type="ECO:0000256" key="1">
    <source>
        <dbReference type="PROSITE-ProRule" id="PRU00110"/>
    </source>
</evidence>
<dbReference type="EMBL" id="KE561226">
    <property type="protein sequence ID" value="EPZ31426.1"/>
    <property type="molecule type" value="Genomic_DNA"/>
</dbReference>
<protein>
    <submittedName>
        <fullName evidence="5">Histidine kinase, phosphotransfer Hpt</fullName>
    </submittedName>
    <submittedName>
        <fullName evidence="4">Signal transduction histidine kinase, phosphotransfer (Hpt) domain-containing protein</fullName>
    </submittedName>
</protein>
<reference evidence="5" key="3">
    <citation type="submission" date="2018-08" db="EMBL/GenBank/DDBJ databases">
        <title>Leveraging single-cell genomics to expand the Fungal Tree of Life.</title>
        <authorList>
            <consortium name="DOE Joint Genome Institute"/>
            <person name="Ahrendt S.R."/>
            <person name="Quandt C.A."/>
            <person name="Ciobanu D."/>
            <person name="Clum A."/>
            <person name="Salamov A."/>
            <person name="Andreopoulos B."/>
            <person name="Cheng J.-F."/>
            <person name="Woyke T."/>
            <person name="Pelin A."/>
            <person name="Henrissat B."/>
            <person name="Reynolds N."/>
            <person name="Benny G.L."/>
            <person name="Smith M.E."/>
            <person name="James T.Y."/>
            <person name="Grigoriev I.V."/>
        </authorList>
    </citation>
    <scope>NUCLEOTIDE SEQUENCE</scope>
    <source>
        <strain evidence="5">CSF55</strain>
    </source>
</reference>
<evidence type="ECO:0000313" key="4">
    <source>
        <dbReference type="EMBL" id="EPZ31426.1"/>
    </source>
</evidence>
<reference evidence="7" key="2">
    <citation type="journal article" date="2018" name="Nat. Microbiol.">
        <title>Leveraging single-cell genomics to expand the fungal tree of life.</title>
        <authorList>
            <person name="Ahrendt S.R."/>
            <person name="Quandt C.A."/>
            <person name="Ciobanu D."/>
            <person name="Clum A."/>
            <person name="Salamov A."/>
            <person name="Andreopoulos B."/>
            <person name="Cheng J.F."/>
            <person name="Woyke T."/>
            <person name="Pelin A."/>
            <person name="Henrissat B."/>
            <person name="Reynolds N.K."/>
            <person name="Benny G.L."/>
            <person name="Smith M.E."/>
            <person name="James T.Y."/>
            <person name="Grigoriev I.V."/>
        </authorList>
    </citation>
    <scope>NUCLEOTIDE SEQUENCE [LARGE SCALE GENOMIC DNA]</scope>
    <source>
        <strain evidence="7">CSF55</strain>
    </source>
</reference>
<dbReference type="STRING" id="988480.A0A075ART2"/>
<dbReference type="HOGENOM" id="CLU_085158_2_1_1"/>
<keyword evidence="4" id="KW-0418">Kinase</keyword>
<dbReference type="Gene3D" id="1.20.120.160">
    <property type="entry name" value="HPT domain"/>
    <property type="match status" value="1"/>
</dbReference>
<dbReference type="GO" id="GO:0043424">
    <property type="term" value="F:protein histidine kinase binding"/>
    <property type="evidence" value="ECO:0007669"/>
    <property type="project" value="InterPro"/>
</dbReference>
<name>A0A075ART2_ROZAC</name>
<dbReference type="Pfam" id="PF01627">
    <property type="entry name" value="Hpt"/>
    <property type="match status" value="1"/>
</dbReference>
<evidence type="ECO:0000313" key="5">
    <source>
        <dbReference type="EMBL" id="RKP21812.1"/>
    </source>
</evidence>
<accession>A0A075ART2</accession>
<gene>
    <name evidence="4" type="ORF">O9G_003148</name>
    <name evidence="5" type="ORF">ROZALSC1DRAFT_26807</name>
</gene>
<reference evidence="4 6" key="1">
    <citation type="journal article" date="2013" name="Curr. Biol.">
        <title>Shared signatures of parasitism and phylogenomics unite Cryptomycota and microsporidia.</title>
        <authorList>
            <person name="James T.Y."/>
            <person name="Pelin A."/>
            <person name="Bonen L."/>
            <person name="Ahrendt S."/>
            <person name="Sain D."/>
            <person name="Corradi N."/>
            <person name="Stajich J.E."/>
        </authorList>
    </citation>
    <scope>NUCLEOTIDE SEQUENCE [LARGE SCALE GENOMIC DNA]</scope>
    <source>
        <strain evidence="4">CSF55</strain>
        <strain evidence="4">CSF55</strain>
    </source>
</reference>
<dbReference type="SUPFAM" id="SSF47226">
    <property type="entry name" value="Histidine-containing phosphotransfer domain, HPT domain"/>
    <property type="match status" value="1"/>
</dbReference>
<dbReference type="OrthoDB" id="1673781at2759"/>
<feature type="domain" description="HPt" evidence="3">
    <location>
        <begin position="18"/>
        <end position="123"/>
    </location>
</feature>
<dbReference type="PANTHER" id="PTHR28242:SF52">
    <property type="entry name" value="PHOSPHORELAY INTERMEDIATE PROTEIN YPD1"/>
    <property type="match status" value="1"/>
</dbReference>
<dbReference type="EMBL" id="ML004927">
    <property type="protein sequence ID" value="RKP21812.1"/>
    <property type="molecule type" value="Genomic_DNA"/>
</dbReference>
<dbReference type="GO" id="GO:0005737">
    <property type="term" value="C:cytoplasm"/>
    <property type="evidence" value="ECO:0007669"/>
    <property type="project" value="TreeGrafter"/>
</dbReference>